<reference evidence="3 4" key="2">
    <citation type="submission" date="2024-07" db="EMBL/GenBank/DDBJ databases">
        <authorList>
            <person name="Akdeniz Z."/>
        </authorList>
    </citation>
    <scope>NUCLEOTIDE SEQUENCE [LARGE SCALE GENOMIC DNA]</scope>
</reference>
<feature type="region of interest" description="Disordered" evidence="1">
    <location>
        <begin position="589"/>
        <end position="611"/>
    </location>
</feature>
<feature type="compositionally biased region" description="Basic and acidic residues" evidence="1">
    <location>
        <begin position="645"/>
        <end position="663"/>
    </location>
</feature>
<gene>
    <name evidence="2" type="ORF">HINF_LOCUS16603</name>
    <name evidence="3" type="ORF">HINF_LOCUS18887</name>
</gene>
<evidence type="ECO:0000256" key="1">
    <source>
        <dbReference type="SAM" id="MobiDB-lite"/>
    </source>
</evidence>
<name>A0AA86NZM9_9EUKA</name>
<dbReference type="EMBL" id="CAXDID020000049">
    <property type="protein sequence ID" value="CAL6004449.1"/>
    <property type="molecule type" value="Genomic_DNA"/>
</dbReference>
<evidence type="ECO:0000313" key="4">
    <source>
        <dbReference type="Proteomes" id="UP001642409"/>
    </source>
</evidence>
<comment type="caution">
    <text evidence="2">The sequence shown here is derived from an EMBL/GenBank/DDBJ whole genome shotgun (WGS) entry which is preliminary data.</text>
</comment>
<keyword evidence="4" id="KW-1185">Reference proteome</keyword>
<organism evidence="2">
    <name type="scientific">Hexamita inflata</name>
    <dbReference type="NCBI Taxonomy" id="28002"/>
    <lineage>
        <taxon>Eukaryota</taxon>
        <taxon>Metamonada</taxon>
        <taxon>Diplomonadida</taxon>
        <taxon>Hexamitidae</taxon>
        <taxon>Hexamitinae</taxon>
        <taxon>Hexamita</taxon>
    </lineage>
</organism>
<feature type="compositionally biased region" description="Basic residues" evidence="1">
    <location>
        <begin position="589"/>
        <end position="599"/>
    </location>
</feature>
<dbReference type="EMBL" id="CATOUU010000424">
    <property type="protein sequence ID" value="CAI9928958.1"/>
    <property type="molecule type" value="Genomic_DNA"/>
</dbReference>
<dbReference type="AlphaFoldDB" id="A0AA86NZM9"/>
<feature type="region of interest" description="Disordered" evidence="1">
    <location>
        <begin position="643"/>
        <end position="746"/>
    </location>
</feature>
<dbReference type="PANTHER" id="PTHR24110">
    <property type="entry name" value="CENTROSOMAL PROTEIN OF 78 KDA"/>
    <property type="match status" value="1"/>
</dbReference>
<feature type="compositionally biased region" description="Polar residues" evidence="1">
    <location>
        <begin position="682"/>
        <end position="696"/>
    </location>
</feature>
<sequence length="828" mass="95784">MSVWNEILVKVGKKYNIISWGREIDAGRSFGILRLSTVFMKAHHILALCQAIEQGAHLLQEISIHFSAFEDKHDQLVNPFLPRGIHYQYLSYLDHPIPQVCNPYPQKKTGTIYDRLNGEGQGKASTDLKPKDKEKTELTEQMNSSKGFQLALQKLMKTICGKVQEMCNLKLLAFYNLNIQNFSIKQQNELQDGLYHISSTQFLFEGLIFRNCDLERRANQLIGALAEVFSLKLLVLSNVGLSDIKQELKLLLEKHQSERDLKLWEQSLKDRRISFSRAKSDVRSLSATKSSKKQPIVDLNKLNDQPVEQLQPKQKYKFTPEELKSMRIRHELKGIQYIDLGYNDLDNKFLESIIETLINDHYVNSLDLIGNKFDLRVKTIRKGQNVVQIDYGTEELLDWDLWEQDRPPVRTTPVLVSRYAQQPKSVSPKINKLKPQILNNKVYLPVALAAQCDVLDKIDHYQTLDNFQRFILHTSVPNFMRYSQIQSVQLLQNYSSSSSELEELKQLQAHPLVRLMLQNTTLTHVSLGEETNFALKKFVELRLELNKRCVTELLTKFAERELTKIEKEEIDQSLGLNLKNPTSLFQKIQHQRSISHQRQSRSASIQRQREEQNVKLPLQEISLPKNNKAYDLVKQFAKAKSAPKKLRDLQIKTTESIKQDRARTAKTKSQQQKKVTKVLSTSRSYSKQKNDVSSPSSKKDSQMQILQQQIQQQKEELERLQKKLAKKKNSSFDEDSEPSQGKAGQIQYKNHQDDYQEPVQDTLFDDILEAAYQMLMRRAKDDKTKALALFNQHQDEILVECEKLMRKVQMGAVPESEIANELVKVVVI</sequence>
<evidence type="ECO:0000313" key="3">
    <source>
        <dbReference type="EMBL" id="CAL6004449.1"/>
    </source>
</evidence>
<feature type="compositionally biased region" description="Low complexity" evidence="1">
    <location>
        <begin position="702"/>
        <end position="712"/>
    </location>
</feature>
<dbReference type="PANTHER" id="PTHR24110:SF3">
    <property type="entry name" value="CENTROSOMAL PROTEIN OF 78 KDA"/>
    <property type="match status" value="1"/>
</dbReference>
<proteinExistence type="predicted"/>
<dbReference type="Proteomes" id="UP001642409">
    <property type="component" value="Unassembled WGS sequence"/>
</dbReference>
<feature type="compositionally biased region" description="Low complexity" evidence="1">
    <location>
        <begin position="667"/>
        <end position="681"/>
    </location>
</feature>
<reference evidence="2" key="1">
    <citation type="submission" date="2023-06" db="EMBL/GenBank/DDBJ databases">
        <authorList>
            <person name="Kurt Z."/>
        </authorList>
    </citation>
    <scope>NUCLEOTIDE SEQUENCE</scope>
</reference>
<accession>A0AA86NZM9</accession>
<evidence type="ECO:0000313" key="2">
    <source>
        <dbReference type="EMBL" id="CAI9928958.1"/>
    </source>
</evidence>
<protein>
    <submittedName>
        <fullName evidence="2">Uncharacterized protein</fullName>
    </submittedName>
</protein>